<name>A0A3B1BLV0_9ZZZZ</name>
<accession>A0A3B1BLV0</accession>
<proteinExistence type="predicted"/>
<organism evidence="1">
    <name type="scientific">hydrothermal vent metagenome</name>
    <dbReference type="NCBI Taxonomy" id="652676"/>
    <lineage>
        <taxon>unclassified sequences</taxon>
        <taxon>metagenomes</taxon>
        <taxon>ecological metagenomes</taxon>
    </lineage>
</organism>
<gene>
    <name evidence="1" type="ORF">MNBD_NITROSPINAE04-863</name>
</gene>
<protein>
    <submittedName>
        <fullName evidence="1">Uncharacterized protein</fullName>
    </submittedName>
</protein>
<reference evidence="1" key="1">
    <citation type="submission" date="2018-06" db="EMBL/GenBank/DDBJ databases">
        <authorList>
            <person name="Zhirakovskaya E."/>
        </authorList>
    </citation>
    <scope>NUCLEOTIDE SEQUENCE</scope>
</reference>
<dbReference type="AlphaFoldDB" id="A0A3B1BLV0"/>
<evidence type="ECO:0000313" key="1">
    <source>
        <dbReference type="EMBL" id="VAX17052.1"/>
    </source>
</evidence>
<sequence>MAAPVKPEMAYPTFASATITFTPSKWPTVDGGGVEFRRFEADGRTAGGLFIRQSSPVSERLISIQYELLSTSDRDAFAAKDGTGFFYTVMGASFEYKDTDAVIYTVRFVSGMVESVPAGYGRWSLSPLDMVVVA</sequence>
<dbReference type="EMBL" id="UOGA01000084">
    <property type="protein sequence ID" value="VAX17052.1"/>
    <property type="molecule type" value="Genomic_DNA"/>
</dbReference>